<dbReference type="InterPro" id="IPR017932">
    <property type="entry name" value="GATase_2_dom"/>
</dbReference>
<dbReference type="Proteomes" id="UP000244962">
    <property type="component" value="Unassembled WGS sequence"/>
</dbReference>
<evidence type="ECO:0000259" key="2">
    <source>
        <dbReference type="PROSITE" id="PS51278"/>
    </source>
</evidence>
<gene>
    <name evidence="3" type="ORF">DF223_09975</name>
</gene>
<dbReference type="OrthoDB" id="9804310at2"/>
<evidence type="ECO:0000313" key="4">
    <source>
        <dbReference type="Proteomes" id="UP000244962"/>
    </source>
</evidence>
<accession>A0A2U1TCQ5</accession>
<dbReference type="PANTHER" id="PTHR43187">
    <property type="entry name" value="GLUTAMINE AMIDOTRANSFERASE DUG3-RELATED"/>
    <property type="match status" value="1"/>
</dbReference>
<dbReference type="EMBL" id="QEFB01000011">
    <property type="protein sequence ID" value="PWC06590.1"/>
    <property type="molecule type" value="Genomic_DNA"/>
</dbReference>
<dbReference type="InterPro" id="IPR029055">
    <property type="entry name" value="Ntn_hydrolases_N"/>
</dbReference>
<protein>
    <submittedName>
        <fullName evidence="3">Class II glutamine amidotransferase</fullName>
    </submittedName>
</protein>
<evidence type="ECO:0000313" key="3">
    <source>
        <dbReference type="EMBL" id="PWC06590.1"/>
    </source>
</evidence>
<sequence length="278" mass="31041">MCRWLAYSGSPVMLEDLLYKPANSLIVQSKHSTLGVESVNGDGFGIGWYGRGATPGIVHSMEPAWNDRNLRELSAQTATGRFFAHVRASTGTPIQQTNCHPFRHDKWLWMHNGAIANFHSVKRDLVMAVDPSLYPEIEGSTDSEVFFFLALTFGLEQNPRLAVARAVSLIEETGRRHGIPFPLQMTVATTDGNTTWAFRYSSERLSRSLFRSTEISTLRHQYPDNPVLHELSDDARLIVSEPFGDLRGAWQEIPESSCVTVQGGEAEVHDFAPTPERP</sequence>
<dbReference type="Pfam" id="PF13230">
    <property type="entry name" value="GATase_4"/>
    <property type="match status" value="1"/>
</dbReference>
<dbReference type="InterPro" id="IPR026869">
    <property type="entry name" value="EgtC-like"/>
</dbReference>
<reference evidence="4" key="1">
    <citation type="submission" date="2018-04" db="EMBL/GenBank/DDBJ databases">
        <authorList>
            <person name="Liu S."/>
            <person name="Wang Z."/>
            <person name="Li J."/>
        </authorList>
    </citation>
    <scope>NUCLEOTIDE SEQUENCE [LARGE SCALE GENOMIC DNA]</scope>
    <source>
        <strain evidence="4">622</strain>
    </source>
</reference>
<proteinExistence type="predicted"/>
<dbReference type="InterPro" id="IPR052373">
    <property type="entry name" value="Gamma-glu_amide_hydrolase"/>
</dbReference>
<dbReference type="RefSeq" id="WP_108390817.1">
    <property type="nucleotide sequence ID" value="NZ_CP026949.1"/>
</dbReference>
<comment type="caution">
    <text evidence="3">The sequence shown here is derived from an EMBL/GenBank/DDBJ whole genome shotgun (WGS) entry which is preliminary data.</text>
</comment>
<dbReference type="PANTHER" id="PTHR43187:SF1">
    <property type="entry name" value="GLUTAMINE AMIDOTRANSFERASE DUG3-RELATED"/>
    <property type="match status" value="1"/>
</dbReference>
<evidence type="ECO:0000256" key="1">
    <source>
        <dbReference type="ARBA" id="ARBA00022962"/>
    </source>
</evidence>
<dbReference type="CDD" id="cd01908">
    <property type="entry name" value="YafJ"/>
    <property type="match status" value="1"/>
</dbReference>
<dbReference type="PROSITE" id="PS51278">
    <property type="entry name" value="GATASE_TYPE_2"/>
    <property type="match status" value="1"/>
</dbReference>
<organism evidence="3 4">
    <name type="scientific">Mycetocola zhujimingii</name>
    <dbReference type="NCBI Taxonomy" id="2079792"/>
    <lineage>
        <taxon>Bacteria</taxon>
        <taxon>Bacillati</taxon>
        <taxon>Actinomycetota</taxon>
        <taxon>Actinomycetes</taxon>
        <taxon>Micrococcales</taxon>
        <taxon>Microbacteriaceae</taxon>
        <taxon>Mycetocola</taxon>
    </lineage>
</organism>
<dbReference type="Gene3D" id="3.60.20.10">
    <property type="entry name" value="Glutamine Phosphoribosylpyrophosphate, subunit 1, domain 1"/>
    <property type="match status" value="1"/>
</dbReference>
<keyword evidence="3" id="KW-0808">Transferase</keyword>
<dbReference type="SUPFAM" id="SSF56235">
    <property type="entry name" value="N-terminal nucleophile aminohydrolases (Ntn hydrolases)"/>
    <property type="match status" value="1"/>
</dbReference>
<feature type="domain" description="Glutamine amidotransferase type-2" evidence="2">
    <location>
        <begin position="2"/>
        <end position="272"/>
    </location>
</feature>
<name>A0A2U1TCQ5_9MICO</name>
<keyword evidence="1 3" id="KW-0315">Glutamine amidotransferase</keyword>
<dbReference type="KEGG" id="myl:C3E77_06125"/>
<dbReference type="GO" id="GO:0016740">
    <property type="term" value="F:transferase activity"/>
    <property type="evidence" value="ECO:0007669"/>
    <property type="project" value="UniProtKB-KW"/>
</dbReference>
<keyword evidence="4" id="KW-1185">Reference proteome</keyword>
<dbReference type="AlphaFoldDB" id="A0A2U1TCQ5"/>